<dbReference type="InterPro" id="IPR050425">
    <property type="entry name" value="NAD(P)_dehydrat-like"/>
</dbReference>
<evidence type="ECO:0000256" key="2">
    <source>
        <dbReference type="ARBA" id="ARBA00023445"/>
    </source>
</evidence>
<dbReference type="InterPro" id="IPR036291">
    <property type="entry name" value="NAD(P)-bd_dom_sf"/>
</dbReference>
<protein>
    <recommendedName>
        <fullName evidence="3">NAD-dependent epimerase/dehydratase domain-containing protein</fullName>
    </recommendedName>
</protein>
<keyword evidence="1" id="KW-0560">Oxidoreductase</keyword>
<evidence type="ECO:0000313" key="5">
    <source>
        <dbReference type="Proteomes" id="UP000070121"/>
    </source>
</evidence>
<dbReference type="SUPFAM" id="SSF51735">
    <property type="entry name" value="NAD(P)-binding Rossmann-fold domains"/>
    <property type="match status" value="1"/>
</dbReference>
<dbReference type="PANTHER" id="PTHR10366:SF562">
    <property type="entry name" value="ALDEHYDE REDUCTASE II (AFU_ORTHOLOGUE AFUA_1G11360)"/>
    <property type="match status" value="1"/>
</dbReference>
<name>A0A135UWX5_9PEZI</name>
<comment type="similarity">
    <text evidence="2">Belongs to the NAD(P)-dependent epimerase/dehydratase family. Dihydroflavonol-4-reductase subfamily.</text>
</comment>
<accession>A0A135UWX5</accession>
<gene>
    <name evidence="4" type="ORF">CSAL01_11232</name>
</gene>
<evidence type="ECO:0000256" key="1">
    <source>
        <dbReference type="ARBA" id="ARBA00023002"/>
    </source>
</evidence>
<comment type="caution">
    <text evidence="4">The sequence shown here is derived from an EMBL/GenBank/DDBJ whole genome shotgun (WGS) entry which is preliminary data.</text>
</comment>
<dbReference type="Gene3D" id="3.40.50.720">
    <property type="entry name" value="NAD(P)-binding Rossmann-like Domain"/>
    <property type="match status" value="1"/>
</dbReference>
<dbReference type="AlphaFoldDB" id="A0A135UWX5"/>
<dbReference type="InterPro" id="IPR001509">
    <property type="entry name" value="Epimerase_deHydtase"/>
</dbReference>
<dbReference type="Proteomes" id="UP000070121">
    <property type="component" value="Unassembled WGS sequence"/>
</dbReference>
<reference evidence="4 5" key="1">
    <citation type="submission" date="2014-02" db="EMBL/GenBank/DDBJ databases">
        <title>The genome sequence of Colletotrichum salicis CBS 607.94.</title>
        <authorList>
            <person name="Baroncelli R."/>
            <person name="Thon M.R."/>
        </authorList>
    </citation>
    <scope>NUCLEOTIDE SEQUENCE [LARGE SCALE GENOMIC DNA]</scope>
    <source>
        <strain evidence="4 5">CBS 607.94</strain>
    </source>
</reference>
<organism evidence="4 5">
    <name type="scientific">Colletotrichum salicis</name>
    <dbReference type="NCBI Taxonomy" id="1209931"/>
    <lineage>
        <taxon>Eukaryota</taxon>
        <taxon>Fungi</taxon>
        <taxon>Dikarya</taxon>
        <taxon>Ascomycota</taxon>
        <taxon>Pezizomycotina</taxon>
        <taxon>Sordariomycetes</taxon>
        <taxon>Hypocreomycetidae</taxon>
        <taxon>Glomerellales</taxon>
        <taxon>Glomerellaceae</taxon>
        <taxon>Colletotrichum</taxon>
        <taxon>Colletotrichum acutatum species complex</taxon>
    </lineage>
</organism>
<dbReference type="PANTHER" id="PTHR10366">
    <property type="entry name" value="NAD DEPENDENT EPIMERASE/DEHYDRATASE"/>
    <property type="match status" value="1"/>
</dbReference>
<proteinExistence type="inferred from homology"/>
<sequence>MPSLAIPKGSTVLTTRANSLLGSHIAKQFLKYSYKLSGTFNKSYREGKFKLVKVSNMTAKGAFNKAAKGVNTVVHVASILTLNPNPNNIIPSAIIGAINALQSVFAAPSVKRFVFTSSSSTIKSADNAPDAEHRAERPDLIINTMLPNFNFSGSINPVNQGFPNSSSIPITLYNREVTQVFHYLNKQHYIHTNNSIRLHVAAATFKNVKDQQIFSFTEKTFPDNFSSKLSEKTIAPSGKAEDLFRKLGRPGWTSLEDSIVKSIKDLQSASDKAKIYLYN</sequence>
<evidence type="ECO:0000259" key="3">
    <source>
        <dbReference type="Pfam" id="PF01370"/>
    </source>
</evidence>
<dbReference type="EMBL" id="JFFI01000932">
    <property type="protein sequence ID" value="KXH64862.1"/>
    <property type="molecule type" value="Genomic_DNA"/>
</dbReference>
<dbReference type="OrthoDB" id="2735536at2759"/>
<dbReference type="Pfam" id="PF01370">
    <property type="entry name" value="Epimerase"/>
    <property type="match status" value="1"/>
</dbReference>
<keyword evidence="5" id="KW-1185">Reference proteome</keyword>
<evidence type="ECO:0000313" key="4">
    <source>
        <dbReference type="EMBL" id="KXH64862.1"/>
    </source>
</evidence>
<feature type="domain" description="NAD-dependent epimerase/dehydratase" evidence="3">
    <location>
        <begin position="17"/>
        <end position="133"/>
    </location>
</feature>
<dbReference type="GO" id="GO:0016616">
    <property type="term" value="F:oxidoreductase activity, acting on the CH-OH group of donors, NAD or NADP as acceptor"/>
    <property type="evidence" value="ECO:0007669"/>
    <property type="project" value="TreeGrafter"/>
</dbReference>
<dbReference type="STRING" id="1209931.A0A135UWX5"/>